<evidence type="ECO:0000313" key="1">
    <source>
        <dbReference type="EMBL" id="KAA0185545.1"/>
    </source>
</evidence>
<name>A0A8E0RMQ4_9TREM</name>
<gene>
    <name evidence="1" type="ORF">FBUS_01392</name>
</gene>
<accession>A0A8E0RMQ4</accession>
<dbReference type="Proteomes" id="UP000728185">
    <property type="component" value="Unassembled WGS sequence"/>
</dbReference>
<sequence length="76" mass="8223">MEVPKVKSNGMPSCSHCELAGGVCYDSDNDGLSNGCQCPIDRSHLTLPDWNSAPTAGLCGRHHGRFDVYSLFIQLI</sequence>
<comment type="caution">
    <text evidence="1">The sequence shown here is derived from an EMBL/GenBank/DDBJ whole genome shotgun (WGS) entry which is preliminary data.</text>
</comment>
<dbReference type="EMBL" id="LUCM01010391">
    <property type="protein sequence ID" value="KAA0185545.1"/>
    <property type="molecule type" value="Genomic_DNA"/>
</dbReference>
<evidence type="ECO:0000313" key="2">
    <source>
        <dbReference type="Proteomes" id="UP000728185"/>
    </source>
</evidence>
<organism evidence="1 2">
    <name type="scientific">Fasciolopsis buskii</name>
    <dbReference type="NCBI Taxonomy" id="27845"/>
    <lineage>
        <taxon>Eukaryota</taxon>
        <taxon>Metazoa</taxon>
        <taxon>Spiralia</taxon>
        <taxon>Lophotrochozoa</taxon>
        <taxon>Platyhelminthes</taxon>
        <taxon>Trematoda</taxon>
        <taxon>Digenea</taxon>
        <taxon>Plagiorchiida</taxon>
        <taxon>Echinostomata</taxon>
        <taxon>Echinostomatoidea</taxon>
        <taxon>Fasciolidae</taxon>
        <taxon>Fasciolopsis</taxon>
    </lineage>
</organism>
<keyword evidence="2" id="KW-1185">Reference proteome</keyword>
<dbReference type="AlphaFoldDB" id="A0A8E0RMQ4"/>
<dbReference type="OrthoDB" id="6251914at2759"/>
<reference evidence="1" key="1">
    <citation type="submission" date="2019-05" db="EMBL/GenBank/DDBJ databases">
        <title>Annotation for the trematode Fasciolopsis buski.</title>
        <authorList>
            <person name="Choi Y.-J."/>
        </authorList>
    </citation>
    <scope>NUCLEOTIDE SEQUENCE</scope>
    <source>
        <strain evidence="1">HT</strain>
        <tissue evidence="1">Whole worm</tissue>
    </source>
</reference>
<protein>
    <submittedName>
        <fullName evidence="1">Uncharacterized protein</fullName>
    </submittedName>
</protein>
<proteinExistence type="predicted"/>